<name>A0ABS0P5Z9_9BRAD</name>
<keyword evidence="1" id="KW-1133">Transmembrane helix</keyword>
<feature type="transmembrane region" description="Helical" evidence="1">
    <location>
        <begin position="115"/>
        <end position="134"/>
    </location>
</feature>
<gene>
    <name evidence="2" type="ORF">H1B27_20910</name>
</gene>
<evidence type="ECO:0000313" key="2">
    <source>
        <dbReference type="EMBL" id="MBH5388729.1"/>
    </source>
</evidence>
<evidence type="ECO:0000313" key="3">
    <source>
        <dbReference type="Proteomes" id="UP001194539"/>
    </source>
</evidence>
<protein>
    <submittedName>
        <fullName evidence="2">Uncharacterized protein</fullName>
    </submittedName>
</protein>
<sequence>MNQFTTSSRISGSVLLMLTTAKQRSVTRPGDKWWNTGNQARAVNVASRCSKIVRFGRKSEMFNRIVFHRYAIRTRVSFSVIVSLLSLAKQNPCSRRRCRRHDVGRNVEDGMRPSLVRLLAATIGLAVGIALIAGKPPADGHHKGLRHAHFVAN</sequence>
<keyword evidence="3" id="KW-1185">Reference proteome</keyword>
<dbReference type="Proteomes" id="UP001194539">
    <property type="component" value="Unassembled WGS sequence"/>
</dbReference>
<keyword evidence="1" id="KW-0472">Membrane</keyword>
<comment type="caution">
    <text evidence="2">The sequence shown here is derived from an EMBL/GenBank/DDBJ whole genome shotgun (WGS) entry which is preliminary data.</text>
</comment>
<dbReference type="EMBL" id="JACEGD010000019">
    <property type="protein sequence ID" value="MBH5388729.1"/>
    <property type="molecule type" value="Genomic_DNA"/>
</dbReference>
<proteinExistence type="predicted"/>
<organism evidence="2 3">
    <name type="scientific">Bradyrhizobium diversitatis</name>
    <dbReference type="NCBI Taxonomy" id="2755406"/>
    <lineage>
        <taxon>Bacteria</taxon>
        <taxon>Pseudomonadati</taxon>
        <taxon>Pseudomonadota</taxon>
        <taxon>Alphaproteobacteria</taxon>
        <taxon>Hyphomicrobiales</taxon>
        <taxon>Nitrobacteraceae</taxon>
        <taxon>Bradyrhizobium</taxon>
    </lineage>
</organism>
<reference evidence="2 3" key="1">
    <citation type="submission" date="2020-07" db="EMBL/GenBank/DDBJ databases">
        <title>Bradyrhizobium diversity isolated from nodules of indigenous legumes of Western Australia.</title>
        <authorList>
            <person name="Klepa M.S."/>
        </authorList>
    </citation>
    <scope>NUCLEOTIDE SEQUENCE [LARGE SCALE GENOMIC DNA]</scope>
    <source>
        <strain evidence="2 3">CNPSo 4019</strain>
    </source>
</reference>
<keyword evidence="1" id="KW-0812">Transmembrane</keyword>
<evidence type="ECO:0000256" key="1">
    <source>
        <dbReference type="SAM" id="Phobius"/>
    </source>
</evidence>
<accession>A0ABS0P5Z9</accession>